<keyword evidence="3 7" id="KW-0997">Cell inner membrane</keyword>
<feature type="domain" description="TRAP C4-dicarboxylate transport system permease DctM subunit" evidence="9">
    <location>
        <begin position="24"/>
        <end position="101"/>
    </location>
</feature>
<evidence type="ECO:0000256" key="1">
    <source>
        <dbReference type="ARBA" id="ARBA00004429"/>
    </source>
</evidence>
<protein>
    <submittedName>
        <fullName evidence="10">TRAP transporter large permease subunit</fullName>
    </submittedName>
</protein>
<dbReference type="GO" id="GO:0022857">
    <property type="term" value="F:transmembrane transporter activity"/>
    <property type="evidence" value="ECO:0007669"/>
    <property type="project" value="UniProtKB-UniRule"/>
</dbReference>
<comment type="caution">
    <text evidence="10">The sequence shown here is derived from an EMBL/GenBank/DDBJ whole genome shotgun (WGS) entry which is preliminary data.</text>
</comment>
<feature type="transmembrane region" description="Helical" evidence="8">
    <location>
        <begin position="21"/>
        <end position="45"/>
    </location>
</feature>
<keyword evidence="4 8" id="KW-0812">Transmembrane</keyword>
<evidence type="ECO:0000259" key="9">
    <source>
        <dbReference type="Pfam" id="PF06808"/>
    </source>
</evidence>
<evidence type="ECO:0000256" key="3">
    <source>
        <dbReference type="ARBA" id="ARBA00022519"/>
    </source>
</evidence>
<evidence type="ECO:0000256" key="7">
    <source>
        <dbReference type="RuleBase" id="RU369079"/>
    </source>
</evidence>
<dbReference type="GO" id="GO:0005886">
    <property type="term" value="C:plasma membrane"/>
    <property type="evidence" value="ECO:0007669"/>
    <property type="project" value="UniProtKB-SubCell"/>
</dbReference>
<accession>A0A6G4WDV4</accession>
<proteinExistence type="predicted"/>
<evidence type="ECO:0000256" key="6">
    <source>
        <dbReference type="ARBA" id="ARBA00023136"/>
    </source>
</evidence>
<dbReference type="Proteomes" id="UP001642900">
    <property type="component" value="Unassembled WGS sequence"/>
</dbReference>
<feature type="transmembrane region" description="Helical" evidence="8">
    <location>
        <begin position="88"/>
        <end position="108"/>
    </location>
</feature>
<evidence type="ECO:0000256" key="5">
    <source>
        <dbReference type="ARBA" id="ARBA00022989"/>
    </source>
</evidence>
<evidence type="ECO:0000313" key="11">
    <source>
        <dbReference type="Proteomes" id="UP001642900"/>
    </source>
</evidence>
<feature type="transmembrane region" description="Helical" evidence="8">
    <location>
        <begin position="51"/>
        <end position="76"/>
    </location>
</feature>
<sequence length="145" mass="15496">MNQVPATLVSWITEAQLPVRLLLLGIDPLSAILLLTPLPVPLIVAAGIDPVYFGMIVTVNLAIGLFTPPFGINIFVMQSLFGMPLSAIYRGVVPFLVIYLAAAGAGHLRARDLAVRCPAPHASIVLTTFVNAIIVFVEIGRRKPS</sequence>
<comment type="function">
    <text evidence="7">Part of the tripartite ATP-independent periplasmic (TRAP) transport system.</text>
</comment>
<organism evidence="10 11">
    <name type="scientific">Allomesorhizobium camelthorni</name>
    <dbReference type="NCBI Taxonomy" id="475069"/>
    <lineage>
        <taxon>Bacteria</taxon>
        <taxon>Pseudomonadati</taxon>
        <taxon>Pseudomonadota</taxon>
        <taxon>Alphaproteobacteria</taxon>
        <taxon>Hyphomicrobiales</taxon>
        <taxon>Phyllobacteriaceae</taxon>
        <taxon>Allomesorhizobium</taxon>
    </lineage>
</organism>
<gene>
    <name evidence="10" type="ORF">G6N73_16660</name>
</gene>
<evidence type="ECO:0000256" key="8">
    <source>
        <dbReference type="SAM" id="Phobius"/>
    </source>
</evidence>
<keyword evidence="5 8" id="KW-1133">Transmembrane helix</keyword>
<keyword evidence="2" id="KW-1003">Cell membrane</keyword>
<name>A0A6G4WDV4_9HYPH</name>
<dbReference type="InterPro" id="IPR010656">
    <property type="entry name" value="DctM"/>
</dbReference>
<comment type="subcellular location">
    <subcellularLocation>
        <location evidence="1 7">Cell inner membrane</location>
        <topology evidence="1 7">Multi-pass membrane protein</topology>
    </subcellularLocation>
</comment>
<evidence type="ECO:0000256" key="2">
    <source>
        <dbReference type="ARBA" id="ARBA00022475"/>
    </source>
</evidence>
<evidence type="ECO:0000256" key="4">
    <source>
        <dbReference type="ARBA" id="ARBA00022692"/>
    </source>
</evidence>
<dbReference type="InterPro" id="IPR004681">
    <property type="entry name" value="TRAP_DctM"/>
</dbReference>
<dbReference type="AlphaFoldDB" id="A0A6G4WDV4"/>
<keyword evidence="6 8" id="KW-0472">Membrane</keyword>
<dbReference type="Pfam" id="PF06808">
    <property type="entry name" value="DctM"/>
    <property type="match status" value="1"/>
</dbReference>
<feature type="transmembrane region" description="Helical" evidence="8">
    <location>
        <begin position="120"/>
        <end position="139"/>
    </location>
</feature>
<reference evidence="10 11" key="1">
    <citation type="submission" date="2020-02" db="EMBL/GenBank/DDBJ databases">
        <title>Genome sequence of strain CCNWXJ40-4.</title>
        <authorList>
            <person name="Gao J."/>
            <person name="Sun J."/>
        </authorList>
    </citation>
    <scope>NUCLEOTIDE SEQUENCE [LARGE SCALE GENOMIC DNA]</scope>
    <source>
        <strain evidence="10 11">CCNWXJ 40-4</strain>
    </source>
</reference>
<keyword evidence="11" id="KW-1185">Reference proteome</keyword>
<evidence type="ECO:0000313" key="10">
    <source>
        <dbReference type="EMBL" id="NGO52789.1"/>
    </source>
</evidence>
<keyword evidence="7" id="KW-0813">Transport</keyword>
<dbReference type="PANTHER" id="PTHR33362">
    <property type="entry name" value="SIALIC ACID TRAP TRANSPORTER PERMEASE PROTEIN SIAT-RELATED"/>
    <property type="match status" value="1"/>
</dbReference>
<dbReference type="EMBL" id="JAAKZF010000022">
    <property type="protein sequence ID" value="NGO52789.1"/>
    <property type="molecule type" value="Genomic_DNA"/>
</dbReference>